<feature type="domain" description="ORC6 second cyclin-like" evidence="7">
    <location>
        <begin position="94"/>
        <end position="183"/>
    </location>
</feature>
<keyword evidence="3" id="KW-0235">DNA replication</keyword>
<dbReference type="AlphaFoldDB" id="D8REF8"/>
<dbReference type="FunCoup" id="D8REF8">
    <property type="interactions" value="1823"/>
</dbReference>
<dbReference type="PANTHER" id="PTHR13394:SF0">
    <property type="entry name" value="ORIGIN RECOGNITION COMPLEX SUBUNIT 6"/>
    <property type="match status" value="1"/>
</dbReference>
<dbReference type="EMBL" id="GL377577">
    <property type="protein sequence ID" value="EFJ29438.1"/>
    <property type="molecule type" value="Genomic_DNA"/>
</dbReference>
<dbReference type="Pfam" id="PF05460">
    <property type="entry name" value="ORC6"/>
    <property type="match status" value="1"/>
</dbReference>
<dbReference type="Proteomes" id="UP000001514">
    <property type="component" value="Unassembled WGS sequence"/>
</dbReference>
<dbReference type="STRING" id="88036.D8REF8"/>
<evidence type="ECO:0000256" key="5">
    <source>
        <dbReference type="ARBA" id="ARBA00023242"/>
    </source>
</evidence>
<dbReference type="InterPro" id="IPR054113">
    <property type="entry name" value="ORC6_cyclin-like_2nd"/>
</dbReference>
<evidence type="ECO:0000313" key="8">
    <source>
        <dbReference type="EMBL" id="EFJ29438.1"/>
    </source>
</evidence>
<evidence type="ECO:0000256" key="2">
    <source>
        <dbReference type="ARBA" id="ARBA00010840"/>
    </source>
</evidence>
<dbReference type="InterPro" id="IPR020529">
    <property type="entry name" value="ORC6_met/pln"/>
</dbReference>
<gene>
    <name evidence="8" type="ORF">SELMODRAFT_25442</name>
</gene>
<name>D8REF8_SELML</name>
<evidence type="ECO:0008006" key="10">
    <source>
        <dbReference type="Google" id="ProtNLM"/>
    </source>
</evidence>
<dbReference type="eggNOG" id="KOG4557">
    <property type="taxonomic scope" value="Eukaryota"/>
</dbReference>
<dbReference type="CDD" id="cd11583">
    <property type="entry name" value="Orc6_mid"/>
    <property type="match status" value="1"/>
</dbReference>
<comment type="similarity">
    <text evidence="2">Belongs to the ORC6 family.</text>
</comment>
<dbReference type="OMA" id="RLWDINF"/>
<organism evidence="9">
    <name type="scientific">Selaginella moellendorffii</name>
    <name type="common">Spikemoss</name>
    <dbReference type="NCBI Taxonomy" id="88036"/>
    <lineage>
        <taxon>Eukaryota</taxon>
        <taxon>Viridiplantae</taxon>
        <taxon>Streptophyta</taxon>
        <taxon>Embryophyta</taxon>
        <taxon>Tracheophyta</taxon>
        <taxon>Lycopodiopsida</taxon>
        <taxon>Selaginellales</taxon>
        <taxon>Selaginellaceae</taxon>
        <taxon>Selaginella</taxon>
    </lineage>
</organism>
<evidence type="ECO:0000256" key="4">
    <source>
        <dbReference type="ARBA" id="ARBA00023125"/>
    </source>
</evidence>
<accession>D8REF8</accession>
<dbReference type="PANTHER" id="PTHR13394">
    <property type="entry name" value="ORIGIN RECOGNITION COMPLEX SUBUNIT 6"/>
    <property type="match status" value="1"/>
</dbReference>
<keyword evidence="9" id="KW-1185">Reference proteome</keyword>
<dbReference type="InterPro" id="IPR008721">
    <property type="entry name" value="ORC6_cyclin_first"/>
</dbReference>
<dbReference type="Pfam" id="PF21913">
    <property type="entry name" value="ORC6_2nd"/>
    <property type="match status" value="1"/>
</dbReference>
<reference evidence="8 9" key="1">
    <citation type="journal article" date="2011" name="Science">
        <title>The Selaginella genome identifies genetic changes associated with the evolution of vascular plants.</title>
        <authorList>
            <person name="Banks J.A."/>
            <person name="Nishiyama T."/>
            <person name="Hasebe M."/>
            <person name="Bowman J.L."/>
            <person name="Gribskov M."/>
            <person name="dePamphilis C."/>
            <person name="Albert V.A."/>
            <person name="Aono N."/>
            <person name="Aoyama T."/>
            <person name="Ambrose B.A."/>
            <person name="Ashton N.W."/>
            <person name="Axtell M.J."/>
            <person name="Barker E."/>
            <person name="Barker M.S."/>
            <person name="Bennetzen J.L."/>
            <person name="Bonawitz N.D."/>
            <person name="Chapple C."/>
            <person name="Cheng C."/>
            <person name="Correa L.G."/>
            <person name="Dacre M."/>
            <person name="DeBarry J."/>
            <person name="Dreyer I."/>
            <person name="Elias M."/>
            <person name="Engstrom E.M."/>
            <person name="Estelle M."/>
            <person name="Feng L."/>
            <person name="Finet C."/>
            <person name="Floyd S.K."/>
            <person name="Frommer W.B."/>
            <person name="Fujita T."/>
            <person name="Gramzow L."/>
            <person name="Gutensohn M."/>
            <person name="Harholt J."/>
            <person name="Hattori M."/>
            <person name="Heyl A."/>
            <person name="Hirai T."/>
            <person name="Hiwatashi Y."/>
            <person name="Ishikawa M."/>
            <person name="Iwata M."/>
            <person name="Karol K.G."/>
            <person name="Koehler B."/>
            <person name="Kolukisaoglu U."/>
            <person name="Kubo M."/>
            <person name="Kurata T."/>
            <person name="Lalonde S."/>
            <person name="Li K."/>
            <person name="Li Y."/>
            <person name="Litt A."/>
            <person name="Lyons E."/>
            <person name="Manning G."/>
            <person name="Maruyama T."/>
            <person name="Michael T.P."/>
            <person name="Mikami K."/>
            <person name="Miyazaki S."/>
            <person name="Morinaga S."/>
            <person name="Murata T."/>
            <person name="Mueller-Roeber B."/>
            <person name="Nelson D.R."/>
            <person name="Obara M."/>
            <person name="Oguri Y."/>
            <person name="Olmstead R.G."/>
            <person name="Onodera N."/>
            <person name="Petersen B.L."/>
            <person name="Pils B."/>
            <person name="Prigge M."/>
            <person name="Rensing S.A."/>
            <person name="Riano-Pachon D.M."/>
            <person name="Roberts A.W."/>
            <person name="Sato Y."/>
            <person name="Scheller H.V."/>
            <person name="Schulz B."/>
            <person name="Schulz C."/>
            <person name="Shakirov E.V."/>
            <person name="Shibagaki N."/>
            <person name="Shinohara N."/>
            <person name="Shippen D.E."/>
            <person name="Soerensen I."/>
            <person name="Sotooka R."/>
            <person name="Sugimoto N."/>
            <person name="Sugita M."/>
            <person name="Sumikawa N."/>
            <person name="Tanurdzic M."/>
            <person name="Theissen G."/>
            <person name="Ulvskov P."/>
            <person name="Wakazuki S."/>
            <person name="Weng J.K."/>
            <person name="Willats W.W."/>
            <person name="Wipf D."/>
            <person name="Wolf P.G."/>
            <person name="Yang L."/>
            <person name="Zimmer A.D."/>
            <person name="Zhu Q."/>
            <person name="Mitros T."/>
            <person name="Hellsten U."/>
            <person name="Loque D."/>
            <person name="Otillar R."/>
            <person name="Salamov A."/>
            <person name="Schmutz J."/>
            <person name="Shapiro H."/>
            <person name="Lindquist E."/>
            <person name="Lucas S."/>
            <person name="Rokhsar D."/>
            <person name="Grigoriev I.V."/>
        </authorList>
    </citation>
    <scope>NUCLEOTIDE SEQUENCE [LARGE SCALE GENOMIC DNA]</scope>
</reference>
<sequence>MEMKALEWRLGMAADREVLRKAEELLRLCRMEFDAAAFGIGDVCRSVLCFEIACSMMQVPFDRQKGIKLSGLSDKAYNRSLTTVQNALGIRTSLNVRELAVQFGCVRLIQAVQRVLAAYKERFLATLPEARRRSADFDRPVFTSVAFYLCARKQKASIDKAKLMEVSSTSDPEFSNVAASMTDICFDLVGVEKEKSE</sequence>
<dbReference type="HOGENOM" id="CLU_080569_0_0_1"/>
<dbReference type="GO" id="GO:0005664">
    <property type="term" value="C:nuclear origin of replication recognition complex"/>
    <property type="evidence" value="ECO:0000318"/>
    <property type="project" value="GO_Central"/>
</dbReference>
<keyword evidence="4" id="KW-0238">DNA-binding</keyword>
<dbReference type="Gene3D" id="1.10.472.10">
    <property type="entry name" value="Cyclin-like"/>
    <property type="match status" value="1"/>
</dbReference>
<evidence type="ECO:0000256" key="3">
    <source>
        <dbReference type="ARBA" id="ARBA00022705"/>
    </source>
</evidence>
<evidence type="ECO:0000259" key="7">
    <source>
        <dbReference type="Pfam" id="PF21913"/>
    </source>
</evidence>
<evidence type="ECO:0000259" key="6">
    <source>
        <dbReference type="Pfam" id="PF05460"/>
    </source>
</evidence>
<comment type="subcellular location">
    <subcellularLocation>
        <location evidence="1">Nucleus</location>
    </subcellularLocation>
</comment>
<proteinExistence type="inferred from homology"/>
<dbReference type="Gramene" id="EFJ29438">
    <property type="protein sequence ID" value="EFJ29438"/>
    <property type="gene ID" value="SELMODRAFT_25442"/>
</dbReference>
<keyword evidence="5" id="KW-0539">Nucleus</keyword>
<dbReference type="KEGG" id="smo:SELMODRAFT_25442"/>
<feature type="non-terminal residue" evidence="8">
    <location>
        <position position="197"/>
    </location>
</feature>
<protein>
    <recommendedName>
        <fullName evidence="10">Origin recognition complex subunit 6</fullName>
    </recommendedName>
</protein>
<evidence type="ECO:0000256" key="1">
    <source>
        <dbReference type="ARBA" id="ARBA00004123"/>
    </source>
</evidence>
<dbReference type="GO" id="GO:0003677">
    <property type="term" value="F:DNA binding"/>
    <property type="evidence" value="ECO:0007669"/>
    <property type="project" value="UniProtKB-KW"/>
</dbReference>
<dbReference type="GO" id="GO:0006270">
    <property type="term" value="P:DNA replication initiation"/>
    <property type="evidence" value="ECO:0000318"/>
    <property type="project" value="GO_Central"/>
</dbReference>
<evidence type="ECO:0000313" key="9">
    <source>
        <dbReference type="Proteomes" id="UP000001514"/>
    </source>
</evidence>
<feature type="domain" description="ORC6 first cyclin-like" evidence="6">
    <location>
        <begin position="13"/>
        <end position="90"/>
    </location>
</feature>
<dbReference type="InParanoid" id="D8REF8"/>